<evidence type="ECO:0000313" key="2">
    <source>
        <dbReference type="Proteomes" id="UP000789702"/>
    </source>
</evidence>
<gene>
    <name evidence="1" type="ORF">DHETER_LOCUS733</name>
</gene>
<keyword evidence="2" id="KW-1185">Reference proteome</keyword>
<protein>
    <submittedName>
        <fullName evidence="1">3285_t:CDS:1</fullName>
    </submittedName>
</protein>
<reference evidence="1" key="1">
    <citation type="submission" date="2021-06" db="EMBL/GenBank/DDBJ databases">
        <authorList>
            <person name="Kallberg Y."/>
            <person name="Tangrot J."/>
            <person name="Rosling A."/>
        </authorList>
    </citation>
    <scope>NUCLEOTIDE SEQUENCE</scope>
    <source>
        <strain evidence="1">IL203A</strain>
    </source>
</reference>
<organism evidence="1 2">
    <name type="scientific">Dentiscutata heterogama</name>
    <dbReference type="NCBI Taxonomy" id="1316150"/>
    <lineage>
        <taxon>Eukaryota</taxon>
        <taxon>Fungi</taxon>
        <taxon>Fungi incertae sedis</taxon>
        <taxon>Mucoromycota</taxon>
        <taxon>Glomeromycotina</taxon>
        <taxon>Glomeromycetes</taxon>
        <taxon>Diversisporales</taxon>
        <taxon>Gigasporaceae</taxon>
        <taxon>Dentiscutata</taxon>
    </lineage>
</organism>
<accession>A0ACA9K2Z1</accession>
<feature type="non-terminal residue" evidence="1">
    <location>
        <position position="250"/>
    </location>
</feature>
<sequence>MNKAEITGSKLGVLIDKIIKELEEDRNPVNEEKKEKILTEVKNTKSEEPTFKEEQNRIIKYLKETTFEEPDKIKNYYKKNEIINWFRKQLYEDVLHHCIDCNIGWRYGSHNSHNCNYDNKPGKELRNLYKITIQEFEKLIEERPFIITPKRTEKDYRNKYCLECLTKIEKKTINLNKEPEQNEQMETGNETDQETKMELENIRKEMEMEKYIEEKPAKITSKKRLQNTIQWHGETEEGYESNDEFRYEIQ</sequence>
<proteinExistence type="predicted"/>
<dbReference type="Proteomes" id="UP000789702">
    <property type="component" value="Unassembled WGS sequence"/>
</dbReference>
<comment type="caution">
    <text evidence="1">The sequence shown here is derived from an EMBL/GenBank/DDBJ whole genome shotgun (WGS) entry which is preliminary data.</text>
</comment>
<name>A0ACA9K2Z1_9GLOM</name>
<evidence type="ECO:0000313" key="1">
    <source>
        <dbReference type="EMBL" id="CAG8448975.1"/>
    </source>
</evidence>
<dbReference type="EMBL" id="CAJVPU010000393">
    <property type="protein sequence ID" value="CAG8448975.1"/>
    <property type="molecule type" value="Genomic_DNA"/>
</dbReference>